<evidence type="ECO:0000256" key="1">
    <source>
        <dbReference type="SAM" id="MobiDB-lite"/>
    </source>
</evidence>
<organism evidence="2 3">
    <name type="scientific">Phaedon cochleariae</name>
    <name type="common">Mustard beetle</name>
    <dbReference type="NCBI Taxonomy" id="80249"/>
    <lineage>
        <taxon>Eukaryota</taxon>
        <taxon>Metazoa</taxon>
        <taxon>Ecdysozoa</taxon>
        <taxon>Arthropoda</taxon>
        <taxon>Hexapoda</taxon>
        <taxon>Insecta</taxon>
        <taxon>Pterygota</taxon>
        <taxon>Neoptera</taxon>
        <taxon>Endopterygota</taxon>
        <taxon>Coleoptera</taxon>
        <taxon>Polyphaga</taxon>
        <taxon>Cucujiformia</taxon>
        <taxon>Chrysomeloidea</taxon>
        <taxon>Chrysomelidae</taxon>
        <taxon>Chrysomelinae</taxon>
        <taxon>Chrysomelini</taxon>
        <taxon>Phaedon</taxon>
    </lineage>
</organism>
<protein>
    <submittedName>
        <fullName evidence="2">Uncharacterized protein</fullName>
    </submittedName>
</protein>
<reference evidence="2" key="2">
    <citation type="submission" date="2022-10" db="EMBL/GenBank/DDBJ databases">
        <authorList>
            <consortium name="ENA_rothamsted_submissions"/>
            <consortium name="culmorum"/>
            <person name="King R."/>
        </authorList>
    </citation>
    <scope>NUCLEOTIDE SEQUENCE</scope>
</reference>
<reference evidence="2" key="1">
    <citation type="submission" date="2022-01" db="EMBL/GenBank/DDBJ databases">
        <authorList>
            <person name="King R."/>
        </authorList>
    </citation>
    <scope>NUCLEOTIDE SEQUENCE</scope>
</reference>
<name>A0A9P0DQF2_PHACE</name>
<evidence type="ECO:0000313" key="3">
    <source>
        <dbReference type="Proteomes" id="UP001153737"/>
    </source>
</evidence>
<dbReference type="EMBL" id="OU896710">
    <property type="protein sequence ID" value="CAH1164409.1"/>
    <property type="molecule type" value="Genomic_DNA"/>
</dbReference>
<dbReference type="OrthoDB" id="10057935at2759"/>
<dbReference type="Proteomes" id="UP001153737">
    <property type="component" value="Chromosome 4"/>
</dbReference>
<accession>A0A9P0DQF2</accession>
<dbReference type="AlphaFoldDB" id="A0A9P0DQF2"/>
<evidence type="ECO:0000313" key="2">
    <source>
        <dbReference type="EMBL" id="CAH1164409.1"/>
    </source>
</evidence>
<proteinExistence type="predicted"/>
<feature type="region of interest" description="Disordered" evidence="1">
    <location>
        <begin position="91"/>
        <end position="125"/>
    </location>
</feature>
<keyword evidence="3" id="KW-1185">Reference proteome</keyword>
<sequence length="144" mass="17093">MPGKATWFTPIAVLKNRQEAWKKIDDNGWKAAPVDLDKEITFFNNNSQHRSLPEYDLYFAYTKTLPLWDERKNRDNRRFLPDIHENIFQQEKDKPVPALSSMNYGRPCRTTYDKPEGTFRRQNATSDFKRRRGVACVKERQKPV</sequence>
<dbReference type="Pfam" id="PF15074">
    <property type="entry name" value="CFAP90"/>
    <property type="match status" value="1"/>
</dbReference>
<gene>
    <name evidence="2" type="ORF">PHAECO_LOCUS8154</name>
</gene>
<dbReference type="InterPro" id="IPR027901">
    <property type="entry name" value="CFAP90"/>
</dbReference>